<comment type="caution">
    <text evidence="2">The sequence shown here is derived from an EMBL/GenBank/DDBJ whole genome shotgun (WGS) entry which is preliminary data.</text>
</comment>
<protein>
    <submittedName>
        <fullName evidence="2">TAXI family TRAP transporter solute-binding subunit</fullName>
    </submittedName>
</protein>
<dbReference type="PANTHER" id="PTHR42941">
    <property type="entry name" value="SLL1037 PROTEIN"/>
    <property type="match status" value="1"/>
</dbReference>
<evidence type="ECO:0000313" key="2">
    <source>
        <dbReference type="EMBL" id="MFC5135265.1"/>
    </source>
</evidence>
<dbReference type="Gene3D" id="3.40.190.10">
    <property type="entry name" value="Periplasmic binding protein-like II"/>
    <property type="match status" value="2"/>
</dbReference>
<name>A0ABD5QSS0_9EURY</name>
<evidence type="ECO:0000313" key="3">
    <source>
        <dbReference type="Proteomes" id="UP001596145"/>
    </source>
</evidence>
<evidence type="ECO:0000256" key="1">
    <source>
        <dbReference type="SAM" id="MobiDB-lite"/>
    </source>
</evidence>
<dbReference type="Pfam" id="PF16868">
    <property type="entry name" value="NMT1_3"/>
    <property type="match status" value="1"/>
</dbReference>
<dbReference type="InterPro" id="IPR011852">
    <property type="entry name" value="TRAP_TAXI"/>
</dbReference>
<dbReference type="PROSITE" id="PS51257">
    <property type="entry name" value="PROKAR_LIPOPROTEIN"/>
    <property type="match status" value="1"/>
</dbReference>
<keyword evidence="3" id="KW-1185">Reference proteome</keyword>
<sequence>MADKDVNRRKFLYGTAAAGITGLAGCSGGGGGGDDGSGDGSGGDDGSGDGSGGDDGSSGDDGSGDDGSEASLELRVGTSAGGTQDVGLAVERAVSQESDTLEYSTIESPGYIGTIYRMAQEQFNAGITDNNSLNKALDEQGQFAEQPVSRIPYYGFSAFPYSIYIVARDGTGIETFDDLAGANVYPAEPGYSTRGTTLDVWSQDPTADVYEQMNIQDMGVGDAPGAMEEGTIDASIAYGTPGVRYTGFVQEMASRVDLHYVEPTDALIESAESFGGAGTTTTSYDDWSIADTDIGTDEVFTWDLEVLYTFNPEANNDAVYELCRVVNEHNDVVNEGEAQFNDFESAADMLGYAQERIPVHPGAAQYYRDNDAWDDSLEEGE</sequence>
<feature type="region of interest" description="Disordered" evidence="1">
    <location>
        <begin position="24"/>
        <end position="70"/>
    </location>
</feature>
<dbReference type="RefSeq" id="WP_122106070.1">
    <property type="nucleotide sequence ID" value="NZ_JBHSKV010000014.1"/>
</dbReference>
<dbReference type="EMBL" id="JBHSKV010000014">
    <property type="protein sequence ID" value="MFC5135265.1"/>
    <property type="molecule type" value="Genomic_DNA"/>
</dbReference>
<proteinExistence type="predicted"/>
<dbReference type="SUPFAM" id="SSF53850">
    <property type="entry name" value="Periplasmic binding protein-like II"/>
    <property type="match status" value="1"/>
</dbReference>
<organism evidence="2 3">
    <name type="scientific">Halorubrum glutamatedens</name>
    <dbReference type="NCBI Taxonomy" id="2707018"/>
    <lineage>
        <taxon>Archaea</taxon>
        <taxon>Methanobacteriati</taxon>
        <taxon>Methanobacteriota</taxon>
        <taxon>Stenosarchaea group</taxon>
        <taxon>Halobacteria</taxon>
        <taxon>Halobacteriales</taxon>
        <taxon>Haloferacaceae</taxon>
        <taxon>Halorubrum</taxon>
    </lineage>
</organism>
<accession>A0ABD5QSS0</accession>
<reference evidence="2 3" key="1">
    <citation type="journal article" date="2019" name="Int. J. Syst. Evol. Microbiol.">
        <title>The Global Catalogue of Microorganisms (GCM) 10K type strain sequencing project: providing services to taxonomists for standard genome sequencing and annotation.</title>
        <authorList>
            <consortium name="The Broad Institute Genomics Platform"/>
            <consortium name="The Broad Institute Genome Sequencing Center for Infectious Disease"/>
            <person name="Wu L."/>
            <person name="Ma J."/>
        </authorList>
    </citation>
    <scope>NUCLEOTIDE SEQUENCE [LARGE SCALE GENOMIC DNA]</scope>
    <source>
        <strain evidence="2 3">CGMCC 1.16026</strain>
    </source>
</reference>
<dbReference type="PANTHER" id="PTHR42941:SF1">
    <property type="entry name" value="SLL1037 PROTEIN"/>
    <property type="match status" value="1"/>
</dbReference>
<dbReference type="AlphaFoldDB" id="A0ABD5QSS0"/>
<gene>
    <name evidence="2" type="ORF">ACFPJA_11120</name>
</gene>
<feature type="compositionally biased region" description="Gly residues" evidence="1">
    <location>
        <begin position="25"/>
        <end position="61"/>
    </location>
</feature>
<dbReference type="Proteomes" id="UP001596145">
    <property type="component" value="Unassembled WGS sequence"/>
</dbReference>